<organism evidence="1 2">
    <name type="scientific">Clostridium saccharobutylicum DSM 13864</name>
    <dbReference type="NCBI Taxonomy" id="1345695"/>
    <lineage>
        <taxon>Bacteria</taxon>
        <taxon>Bacillati</taxon>
        <taxon>Bacillota</taxon>
        <taxon>Clostridia</taxon>
        <taxon>Eubacteriales</taxon>
        <taxon>Clostridiaceae</taxon>
        <taxon>Clostridium</taxon>
    </lineage>
</organism>
<dbReference type="PATRIC" id="fig|1345695.10.peg.2773"/>
<dbReference type="GeneID" id="55476241"/>
<accession>U5MVX4</accession>
<sequence>MDIAELSMVMSQSRIGELAGISVMKLAMNTGNENSQQMIETIRNVAVDPDRGNYIDVSI</sequence>
<dbReference type="OrthoDB" id="1924973at2"/>
<dbReference type="Pfam" id="PF14070">
    <property type="entry name" value="YjfB_motility"/>
    <property type="match status" value="1"/>
</dbReference>
<dbReference type="InterPro" id="IPR025906">
    <property type="entry name" value="YjfB_motility"/>
</dbReference>
<protein>
    <submittedName>
        <fullName evidence="1">Putative motility protein</fullName>
    </submittedName>
</protein>
<evidence type="ECO:0000313" key="1">
    <source>
        <dbReference type="EMBL" id="AGX44904.1"/>
    </source>
</evidence>
<dbReference type="HOGENOM" id="CLU_189781_4_0_9"/>
<proteinExistence type="predicted"/>
<name>U5MVX4_CLOSA</name>
<dbReference type="KEGG" id="csb:CLSA_c39440"/>
<keyword evidence="2" id="KW-1185">Reference proteome</keyword>
<evidence type="ECO:0000313" key="2">
    <source>
        <dbReference type="Proteomes" id="UP000017118"/>
    </source>
</evidence>
<gene>
    <name evidence="1" type="ORF">CLSA_c39440</name>
</gene>
<reference evidence="1 2" key="1">
    <citation type="journal article" date="2013" name="Genome Announc.">
        <title>Complete Genome Sequence of the Solvent Producer Clostridium saccharobutylicum NCP262 (DSM 13864).</title>
        <authorList>
            <person name="Poehlein A."/>
            <person name="Hartwich K."/>
            <person name="Krabben P."/>
            <person name="Ehrenreich A."/>
            <person name="Liebl W."/>
            <person name="Durre P."/>
            <person name="Gottschalk G."/>
            <person name="Daniel R."/>
        </authorList>
    </citation>
    <scope>NUCLEOTIDE SEQUENCE [LARGE SCALE GENOMIC DNA]</scope>
    <source>
        <strain evidence="1">DSM 13864</strain>
    </source>
</reference>
<dbReference type="Proteomes" id="UP000017118">
    <property type="component" value="Chromosome"/>
</dbReference>
<dbReference type="RefSeq" id="WP_022749207.1">
    <property type="nucleotide sequence ID" value="NC_022571.1"/>
</dbReference>
<dbReference type="AlphaFoldDB" id="U5MVX4"/>
<dbReference type="EMBL" id="CP006721">
    <property type="protein sequence ID" value="AGX44904.1"/>
    <property type="molecule type" value="Genomic_DNA"/>
</dbReference>